<dbReference type="eggNOG" id="COG0703">
    <property type="taxonomic scope" value="Bacteria"/>
</dbReference>
<feature type="binding site" evidence="7">
    <location>
        <position position="43"/>
    </location>
    <ligand>
        <name>Mg(2+)</name>
        <dbReference type="ChEBI" id="CHEBI:18420"/>
    </ligand>
</feature>
<dbReference type="GO" id="GO:0009073">
    <property type="term" value="P:aromatic amino acid family biosynthetic process"/>
    <property type="evidence" value="ECO:0007669"/>
    <property type="project" value="UniProtKB-KW"/>
</dbReference>
<dbReference type="HOGENOM" id="CLU_057607_4_3_11"/>
<dbReference type="GO" id="GO:0009423">
    <property type="term" value="P:chorismate biosynthetic process"/>
    <property type="evidence" value="ECO:0007669"/>
    <property type="project" value="UniProtKB-UniRule"/>
</dbReference>
<keyword evidence="7" id="KW-0963">Cytoplasm</keyword>
<dbReference type="KEGG" id="rrd:RradSPS_1467"/>
<evidence type="ECO:0000256" key="3">
    <source>
        <dbReference type="ARBA" id="ARBA00022741"/>
    </source>
</evidence>
<evidence type="ECO:0000256" key="7">
    <source>
        <dbReference type="HAMAP-Rule" id="MF_00109"/>
    </source>
</evidence>
<dbReference type="InterPro" id="IPR000623">
    <property type="entry name" value="Shikimate_kinase/TSH1"/>
</dbReference>
<keyword evidence="7" id="KW-0479">Metal-binding</keyword>
<evidence type="ECO:0000313" key="9">
    <source>
        <dbReference type="EMBL" id="AHY46750.1"/>
    </source>
</evidence>
<dbReference type="HAMAP" id="MF_00109">
    <property type="entry name" value="Shikimate_kinase"/>
    <property type="match status" value="1"/>
</dbReference>
<comment type="catalytic activity">
    <reaction evidence="7">
        <text>shikimate + ATP = 3-phosphoshikimate + ADP + H(+)</text>
        <dbReference type="Rhea" id="RHEA:13121"/>
        <dbReference type="ChEBI" id="CHEBI:15378"/>
        <dbReference type="ChEBI" id="CHEBI:30616"/>
        <dbReference type="ChEBI" id="CHEBI:36208"/>
        <dbReference type="ChEBI" id="CHEBI:145989"/>
        <dbReference type="ChEBI" id="CHEBI:456216"/>
        <dbReference type="EC" id="2.7.1.71"/>
    </reaction>
</comment>
<dbReference type="UniPathway" id="UPA00053">
    <property type="reaction ID" value="UER00088"/>
</dbReference>
<dbReference type="Gene3D" id="3.40.50.300">
    <property type="entry name" value="P-loop containing nucleotide triphosphate hydrolases"/>
    <property type="match status" value="1"/>
</dbReference>
<dbReference type="AlphaFoldDB" id="A0A023X417"/>
<feature type="compositionally biased region" description="Basic and acidic residues" evidence="8">
    <location>
        <begin position="1"/>
        <end position="13"/>
    </location>
</feature>
<dbReference type="PANTHER" id="PTHR21087:SF16">
    <property type="entry name" value="SHIKIMATE KINASE 1, CHLOROPLASTIC"/>
    <property type="match status" value="1"/>
</dbReference>
<evidence type="ECO:0000256" key="2">
    <source>
        <dbReference type="ARBA" id="ARBA00022679"/>
    </source>
</evidence>
<comment type="pathway">
    <text evidence="7">Metabolic intermediate biosynthesis; chorismate biosynthesis; chorismate from D-erythrose 4-phosphate and phosphoenolpyruvate: step 5/7.</text>
</comment>
<dbReference type="STRING" id="42256.RradSPS_1467"/>
<dbReference type="GO" id="GO:0005829">
    <property type="term" value="C:cytosol"/>
    <property type="evidence" value="ECO:0007669"/>
    <property type="project" value="TreeGrafter"/>
</dbReference>
<dbReference type="PATRIC" id="fig|42256.3.peg.1485"/>
<evidence type="ECO:0000313" key="10">
    <source>
        <dbReference type="EMBL" id="MDX5894157.1"/>
    </source>
</evidence>
<dbReference type="InterPro" id="IPR031322">
    <property type="entry name" value="Shikimate/glucono_kinase"/>
</dbReference>
<reference evidence="9 11" key="1">
    <citation type="submission" date="2014-03" db="EMBL/GenBank/DDBJ databases">
        <title>Complete genome sequence of the Radio-Resistant Rubrobacter radiotolerans RSPS-4.</title>
        <authorList>
            <person name="Egas C.C."/>
            <person name="Barroso C.C."/>
            <person name="Froufe H.J.C."/>
            <person name="Pacheco J.J."/>
            <person name="Albuquerque L.L."/>
            <person name="da Costa M.M.S."/>
        </authorList>
    </citation>
    <scope>NUCLEOTIDE SEQUENCE [LARGE SCALE GENOMIC DNA]</scope>
    <source>
        <strain evidence="9 11">RSPS-4</strain>
    </source>
</reference>
<keyword evidence="2 7" id="KW-0808">Transferase</keyword>
<dbReference type="EMBL" id="JAWXXX010000001">
    <property type="protein sequence ID" value="MDX5894157.1"/>
    <property type="molecule type" value="Genomic_DNA"/>
</dbReference>
<comment type="subcellular location">
    <subcellularLocation>
        <location evidence="7">Cytoplasm</location>
    </subcellularLocation>
</comment>
<comment type="cofactor">
    <cofactor evidence="7">
        <name>Mg(2+)</name>
        <dbReference type="ChEBI" id="CHEBI:18420"/>
    </cofactor>
    <text evidence="7">Binds 1 Mg(2+) ion per subunit.</text>
</comment>
<feature type="binding site" evidence="7">
    <location>
        <position position="147"/>
    </location>
    <ligand>
        <name>ATP</name>
        <dbReference type="ChEBI" id="CHEBI:30616"/>
    </ligand>
</feature>
<protein>
    <recommendedName>
        <fullName evidence="7">Shikimate kinase</fullName>
        <shortName evidence="7">SK</shortName>
        <ecNumber evidence="7">2.7.1.71</ecNumber>
    </recommendedName>
</protein>
<dbReference type="PANTHER" id="PTHR21087">
    <property type="entry name" value="SHIKIMATE KINASE"/>
    <property type="match status" value="1"/>
</dbReference>
<feature type="binding site" evidence="7">
    <location>
        <position position="111"/>
    </location>
    <ligand>
        <name>substrate</name>
    </ligand>
</feature>
<keyword evidence="7" id="KW-0460">Magnesium</keyword>
<dbReference type="GO" id="GO:0008652">
    <property type="term" value="P:amino acid biosynthetic process"/>
    <property type="evidence" value="ECO:0007669"/>
    <property type="project" value="UniProtKB-KW"/>
</dbReference>
<feature type="binding site" evidence="7">
    <location>
        <position position="181"/>
    </location>
    <ligand>
        <name>ATP</name>
        <dbReference type="ChEBI" id="CHEBI:30616"/>
    </ligand>
</feature>
<dbReference type="Proteomes" id="UP000025229">
    <property type="component" value="Chromosome"/>
</dbReference>
<evidence type="ECO:0000256" key="1">
    <source>
        <dbReference type="ARBA" id="ARBA00022605"/>
    </source>
</evidence>
<dbReference type="CDD" id="cd00464">
    <property type="entry name" value="SK"/>
    <property type="match status" value="1"/>
</dbReference>
<keyword evidence="5 7" id="KW-0067">ATP-binding</keyword>
<dbReference type="Proteomes" id="UP001281130">
    <property type="component" value="Unassembled WGS sequence"/>
</dbReference>
<dbReference type="RefSeq" id="WP_051589522.1">
    <property type="nucleotide sequence ID" value="NZ_CP007514.1"/>
</dbReference>
<comment type="subunit">
    <text evidence="7">Monomer.</text>
</comment>
<accession>A0A023X417</accession>
<organism evidence="9 11">
    <name type="scientific">Rubrobacter radiotolerans</name>
    <name type="common">Arthrobacter radiotolerans</name>
    <dbReference type="NCBI Taxonomy" id="42256"/>
    <lineage>
        <taxon>Bacteria</taxon>
        <taxon>Bacillati</taxon>
        <taxon>Actinomycetota</taxon>
        <taxon>Rubrobacteria</taxon>
        <taxon>Rubrobacterales</taxon>
        <taxon>Rubrobacteraceae</taxon>
        <taxon>Rubrobacter</taxon>
    </lineage>
</organism>
<name>A0A023X417_RUBRA</name>
<dbReference type="Pfam" id="PF01202">
    <property type="entry name" value="SKI"/>
    <property type="match status" value="1"/>
</dbReference>
<keyword evidence="3 7" id="KW-0547">Nucleotide-binding</keyword>
<feature type="binding site" evidence="7">
    <location>
        <begin position="39"/>
        <end position="44"/>
    </location>
    <ligand>
        <name>ATP</name>
        <dbReference type="ChEBI" id="CHEBI:30616"/>
    </ligand>
</feature>
<dbReference type="GO" id="GO:0000287">
    <property type="term" value="F:magnesium ion binding"/>
    <property type="evidence" value="ECO:0007669"/>
    <property type="project" value="UniProtKB-UniRule"/>
</dbReference>
<evidence type="ECO:0000256" key="5">
    <source>
        <dbReference type="ARBA" id="ARBA00022840"/>
    </source>
</evidence>
<keyword evidence="4 7" id="KW-0418">Kinase</keyword>
<proteinExistence type="inferred from homology"/>
<evidence type="ECO:0000313" key="11">
    <source>
        <dbReference type="Proteomes" id="UP000025229"/>
    </source>
</evidence>
<reference evidence="10" key="2">
    <citation type="submission" date="2023-11" db="EMBL/GenBank/DDBJ databases">
        <title>MicrobeMod: A computational toolkit for identifying prokaryotic methylation and restriction-modification with nanopore sequencing.</title>
        <authorList>
            <person name="Crits-Christoph A."/>
            <person name="Kang S.C."/>
            <person name="Lee H."/>
            <person name="Ostrov N."/>
        </authorList>
    </citation>
    <scope>NUCLEOTIDE SEQUENCE</scope>
    <source>
        <strain evidence="10">ATCC 51242</strain>
    </source>
</reference>
<dbReference type="SUPFAM" id="SSF52540">
    <property type="entry name" value="P-loop containing nucleoside triphosphate hydrolases"/>
    <property type="match status" value="1"/>
</dbReference>
<keyword evidence="6 7" id="KW-0057">Aromatic amino acid biosynthesis</keyword>
<comment type="similarity">
    <text evidence="7">Belongs to the shikimate kinase family.</text>
</comment>
<comment type="function">
    <text evidence="7">Catalyzes the specific phosphorylation of the 3-hydroxyl group of shikimic acid using ATP as a cosubstrate.</text>
</comment>
<feature type="binding site" evidence="7">
    <location>
        <position position="61"/>
    </location>
    <ligand>
        <name>substrate</name>
    </ligand>
</feature>
<evidence type="ECO:0000256" key="8">
    <source>
        <dbReference type="SAM" id="MobiDB-lite"/>
    </source>
</evidence>
<dbReference type="GO" id="GO:0004765">
    <property type="term" value="F:shikimate kinase activity"/>
    <property type="evidence" value="ECO:0007669"/>
    <property type="project" value="UniProtKB-UniRule"/>
</dbReference>
<keyword evidence="1 7" id="KW-0028">Amino-acid biosynthesis</keyword>
<gene>
    <name evidence="7" type="primary">aroK</name>
    <name evidence="9" type="ORF">RradSPS_1467</name>
    <name evidence="10" type="ORF">SIL72_08950</name>
</gene>
<dbReference type="EC" id="2.7.1.71" evidence="7"/>
<dbReference type="InterPro" id="IPR027417">
    <property type="entry name" value="P-loop_NTPase"/>
</dbReference>
<dbReference type="PRINTS" id="PR01100">
    <property type="entry name" value="SHIKIMTKNASE"/>
</dbReference>
<feature type="region of interest" description="Disordered" evidence="8">
    <location>
        <begin position="1"/>
        <end position="21"/>
    </location>
</feature>
<keyword evidence="11" id="KW-1185">Reference proteome</keyword>
<dbReference type="GO" id="GO:0005524">
    <property type="term" value="F:ATP binding"/>
    <property type="evidence" value="ECO:0007669"/>
    <property type="project" value="UniProtKB-UniRule"/>
</dbReference>
<dbReference type="OrthoDB" id="9800332at2"/>
<sequence length="196" mass="21685">MRRSADRFADRSAHRAAGGRTETAVPGLTHVVALIGYMGSGKSTVGKELAARLGWRFLDLDEEIEREAKMGIPEIFARFGERGFRDREHAALDRALNSGSSPDGTVVSCGGGVVVRPENLDLLARVPTVFLEEDLRFLYERTRGAGRPLAGASRDEFFERYAGREPLYRKAADLIVHPAGRNQFEIAREVAKWLKG</sequence>
<feature type="binding site" evidence="7">
    <location>
        <position position="164"/>
    </location>
    <ligand>
        <name>substrate</name>
    </ligand>
</feature>
<dbReference type="EMBL" id="CP007514">
    <property type="protein sequence ID" value="AHY46750.1"/>
    <property type="molecule type" value="Genomic_DNA"/>
</dbReference>
<evidence type="ECO:0000256" key="4">
    <source>
        <dbReference type="ARBA" id="ARBA00022777"/>
    </source>
</evidence>
<evidence type="ECO:0000256" key="6">
    <source>
        <dbReference type="ARBA" id="ARBA00023141"/>
    </source>
</evidence>
<feature type="binding site" evidence="7">
    <location>
        <position position="85"/>
    </location>
    <ligand>
        <name>substrate</name>
    </ligand>
</feature>